<evidence type="ECO:0000313" key="3">
    <source>
        <dbReference type="EMBL" id="HIZ15135.1"/>
    </source>
</evidence>
<evidence type="ECO:0000313" key="4">
    <source>
        <dbReference type="Proteomes" id="UP000824014"/>
    </source>
</evidence>
<dbReference type="Gene3D" id="3.40.50.2020">
    <property type="match status" value="1"/>
</dbReference>
<dbReference type="SUPFAM" id="SSF53271">
    <property type="entry name" value="PRTase-like"/>
    <property type="match status" value="1"/>
</dbReference>
<dbReference type="EMBL" id="DXCC01000015">
    <property type="protein sequence ID" value="HIZ15135.1"/>
    <property type="molecule type" value="Genomic_DNA"/>
</dbReference>
<protein>
    <submittedName>
        <fullName evidence="3">ComF family protein</fullName>
    </submittedName>
</protein>
<dbReference type="AlphaFoldDB" id="A0A9D2ILU5"/>
<name>A0A9D2ILU5_9BACT</name>
<dbReference type="InterPro" id="IPR029057">
    <property type="entry name" value="PRTase-like"/>
</dbReference>
<comment type="caution">
    <text evidence="3">The sequence shown here is derived from an EMBL/GenBank/DDBJ whole genome shotgun (WGS) entry which is preliminary data.</text>
</comment>
<reference evidence="3" key="2">
    <citation type="submission" date="2021-04" db="EMBL/GenBank/DDBJ databases">
        <authorList>
            <person name="Gilroy R."/>
        </authorList>
    </citation>
    <scope>NUCLEOTIDE SEQUENCE</scope>
    <source>
        <strain evidence="3">ChiHjej11B10-19426</strain>
    </source>
</reference>
<sequence length="234" mass="26599">MWWRDLAALFWPPVCPVCGRMLPEGVPTVCMRCRMEAPLTGFWLQVDNPLVRKCWGLVPVVQASAFLFFVRGNGYRDLIHAFKYDGRWRLAREMGLWYGSEMARGGLYADVDVVVPVPLHLLKRLRRGYNQADYIARGIGAGLGVPVDGHAVGRRRYNASQTRKSHRERWDNVRDIFEVRHPERLRGKHVLLVDDVFTTGATILSCAETILRAVPDVRISIAVLAVSPRHIELA</sequence>
<gene>
    <name evidence="3" type="ORF">H9816_04425</name>
</gene>
<accession>A0A9D2ILU5</accession>
<reference evidence="3" key="1">
    <citation type="journal article" date="2021" name="PeerJ">
        <title>Extensive microbial diversity within the chicken gut microbiome revealed by metagenomics and culture.</title>
        <authorList>
            <person name="Gilroy R."/>
            <person name="Ravi A."/>
            <person name="Getino M."/>
            <person name="Pursley I."/>
            <person name="Horton D.L."/>
            <person name="Alikhan N.F."/>
            <person name="Baker D."/>
            <person name="Gharbi K."/>
            <person name="Hall N."/>
            <person name="Watson M."/>
            <person name="Adriaenssens E.M."/>
            <person name="Foster-Nyarko E."/>
            <person name="Jarju S."/>
            <person name="Secka A."/>
            <person name="Antonio M."/>
            <person name="Oren A."/>
            <person name="Chaudhuri R.R."/>
            <person name="La Ragione R."/>
            <person name="Hildebrand F."/>
            <person name="Pallen M.J."/>
        </authorList>
    </citation>
    <scope>NUCLEOTIDE SEQUENCE</scope>
    <source>
        <strain evidence="3">ChiHjej11B10-19426</strain>
    </source>
</reference>
<proteinExistence type="inferred from homology"/>
<feature type="domain" description="Phosphoribosyltransferase" evidence="2">
    <location>
        <begin position="126"/>
        <end position="225"/>
    </location>
</feature>
<dbReference type="PANTHER" id="PTHR47505">
    <property type="entry name" value="DNA UTILIZATION PROTEIN YHGH"/>
    <property type="match status" value="1"/>
</dbReference>
<evidence type="ECO:0000259" key="2">
    <source>
        <dbReference type="Pfam" id="PF00156"/>
    </source>
</evidence>
<dbReference type="CDD" id="cd06223">
    <property type="entry name" value="PRTases_typeI"/>
    <property type="match status" value="1"/>
</dbReference>
<dbReference type="InterPro" id="IPR000836">
    <property type="entry name" value="PRTase_dom"/>
</dbReference>
<comment type="similarity">
    <text evidence="1">Belongs to the ComF/GntX family.</text>
</comment>
<dbReference type="Pfam" id="PF00156">
    <property type="entry name" value="Pribosyltran"/>
    <property type="match status" value="1"/>
</dbReference>
<organism evidence="3 4">
    <name type="scientific">Candidatus Tidjanibacter faecipullorum</name>
    <dbReference type="NCBI Taxonomy" id="2838766"/>
    <lineage>
        <taxon>Bacteria</taxon>
        <taxon>Pseudomonadati</taxon>
        <taxon>Bacteroidota</taxon>
        <taxon>Bacteroidia</taxon>
        <taxon>Bacteroidales</taxon>
        <taxon>Rikenellaceae</taxon>
        <taxon>Tidjanibacter</taxon>
    </lineage>
</organism>
<dbReference type="InterPro" id="IPR051910">
    <property type="entry name" value="ComF/GntX_DNA_util-trans"/>
</dbReference>
<dbReference type="Proteomes" id="UP000824014">
    <property type="component" value="Unassembled WGS sequence"/>
</dbReference>
<evidence type="ECO:0000256" key="1">
    <source>
        <dbReference type="ARBA" id="ARBA00008007"/>
    </source>
</evidence>
<dbReference type="PANTHER" id="PTHR47505:SF1">
    <property type="entry name" value="DNA UTILIZATION PROTEIN YHGH"/>
    <property type="match status" value="1"/>
</dbReference>